<evidence type="ECO:0000313" key="2">
    <source>
        <dbReference type="Proteomes" id="UP000640426"/>
    </source>
</evidence>
<reference evidence="2" key="1">
    <citation type="submission" date="2020-12" db="EMBL/GenBank/DDBJ databases">
        <title>Hymenobacter sp.</title>
        <authorList>
            <person name="Kim M.K."/>
        </authorList>
    </citation>
    <scope>NUCLEOTIDE SEQUENCE [LARGE SCALE GENOMIC DNA]</scope>
    <source>
        <strain evidence="2">BT553</strain>
    </source>
</reference>
<dbReference type="RefSeq" id="WP_199038414.1">
    <property type="nucleotide sequence ID" value="NZ_JAELXS010000006.1"/>
</dbReference>
<comment type="caution">
    <text evidence="1">The sequence shown here is derived from an EMBL/GenBank/DDBJ whole genome shotgun (WGS) entry which is preliminary data.</text>
</comment>
<dbReference type="EMBL" id="JAELXS010000006">
    <property type="protein sequence ID" value="MBJ6122618.1"/>
    <property type="molecule type" value="Genomic_DNA"/>
</dbReference>
<gene>
    <name evidence="1" type="ORF">JAO74_12530</name>
</gene>
<dbReference type="Proteomes" id="UP000640426">
    <property type="component" value="Unassembled WGS sequence"/>
</dbReference>
<sequence>MQDLPHPDQRPDQRRALARLIAQSLDLADTLGLDMVGISLNGALEQLIGATTLAPVTAH</sequence>
<name>A0ABS0XRE8_9SPHN</name>
<keyword evidence="2" id="KW-1185">Reference proteome</keyword>
<organism evidence="1 2">
    <name type="scientific">Sphingomonas mollis</name>
    <dbReference type="NCBI Taxonomy" id="2795726"/>
    <lineage>
        <taxon>Bacteria</taxon>
        <taxon>Pseudomonadati</taxon>
        <taxon>Pseudomonadota</taxon>
        <taxon>Alphaproteobacteria</taxon>
        <taxon>Sphingomonadales</taxon>
        <taxon>Sphingomonadaceae</taxon>
        <taxon>Sphingomonas</taxon>
    </lineage>
</organism>
<evidence type="ECO:0000313" key="1">
    <source>
        <dbReference type="EMBL" id="MBJ6122618.1"/>
    </source>
</evidence>
<accession>A0ABS0XRE8</accession>
<protein>
    <submittedName>
        <fullName evidence="1">Uncharacterized protein</fullName>
    </submittedName>
</protein>
<proteinExistence type="predicted"/>